<organism evidence="2 3">
    <name type="scientific">Tenacibaculum soleae</name>
    <dbReference type="NCBI Taxonomy" id="447689"/>
    <lineage>
        <taxon>Bacteria</taxon>
        <taxon>Pseudomonadati</taxon>
        <taxon>Bacteroidota</taxon>
        <taxon>Flavobacteriia</taxon>
        <taxon>Flavobacteriales</taxon>
        <taxon>Flavobacteriaceae</taxon>
        <taxon>Tenacibaculum</taxon>
    </lineage>
</organism>
<dbReference type="OrthoDB" id="711014at2"/>
<dbReference type="EMBL" id="MAKX01000001">
    <property type="protein sequence ID" value="OCK43428.1"/>
    <property type="molecule type" value="Genomic_DNA"/>
</dbReference>
<feature type="transmembrane region" description="Helical" evidence="1">
    <location>
        <begin position="76"/>
        <end position="93"/>
    </location>
</feature>
<feature type="transmembrane region" description="Helical" evidence="1">
    <location>
        <begin position="21"/>
        <end position="41"/>
    </location>
</feature>
<sequence length="100" mass="11392">MPANPKYLTKSPLQKFAKITAGIIGGYIITALIHMCLPLWLPNPKEIVITSIFTLFIVWCALLIIPFLFKNGWSAWLVYFIATILLYCIYTIGKQNNPFI</sequence>
<keyword evidence="1" id="KW-0472">Membrane</keyword>
<evidence type="ECO:0000313" key="3">
    <source>
        <dbReference type="Proteomes" id="UP000093186"/>
    </source>
</evidence>
<evidence type="ECO:0000313" key="2">
    <source>
        <dbReference type="EMBL" id="OCK43428.1"/>
    </source>
</evidence>
<dbReference type="AlphaFoldDB" id="A0A1B9Y0T1"/>
<evidence type="ECO:0000256" key="1">
    <source>
        <dbReference type="SAM" id="Phobius"/>
    </source>
</evidence>
<comment type="caution">
    <text evidence="2">The sequence shown here is derived from an EMBL/GenBank/DDBJ whole genome shotgun (WGS) entry which is preliminary data.</text>
</comment>
<keyword evidence="1" id="KW-1133">Transmembrane helix</keyword>
<accession>A0A1B9Y0T1</accession>
<gene>
    <name evidence="2" type="ORF">BA195_01620</name>
</gene>
<keyword evidence="3" id="KW-1185">Reference proteome</keyword>
<dbReference type="RefSeq" id="WP_068701778.1">
    <property type="nucleotide sequence ID" value="NZ_JAUOSG010000001.1"/>
</dbReference>
<proteinExistence type="predicted"/>
<dbReference type="STRING" id="447689.BA195_01620"/>
<feature type="transmembrane region" description="Helical" evidence="1">
    <location>
        <begin position="47"/>
        <end position="69"/>
    </location>
</feature>
<protein>
    <submittedName>
        <fullName evidence="2">Uncharacterized protein</fullName>
    </submittedName>
</protein>
<name>A0A1B9Y0T1_9FLAO</name>
<dbReference type="Proteomes" id="UP000093186">
    <property type="component" value="Unassembled WGS sequence"/>
</dbReference>
<reference evidence="2 3" key="1">
    <citation type="submission" date="2016-06" db="EMBL/GenBank/DDBJ databases">
        <title>Draft Genome Sequence of Tenacibaculum soleae UCD-KL19.</title>
        <authorList>
            <person name="Eisen J.A."/>
            <person name="Coil D.A."/>
            <person name="Lujan K.M."/>
        </authorList>
    </citation>
    <scope>NUCLEOTIDE SEQUENCE [LARGE SCALE GENOMIC DNA]</scope>
    <source>
        <strain evidence="2 3">UCD-KL19</strain>
    </source>
</reference>
<keyword evidence="1" id="KW-0812">Transmembrane</keyword>